<evidence type="ECO:0000256" key="2">
    <source>
        <dbReference type="ARBA" id="ARBA00023315"/>
    </source>
</evidence>
<dbReference type="InterPro" id="IPR000182">
    <property type="entry name" value="GNAT_dom"/>
</dbReference>
<dbReference type="InterPro" id="IPR050832">
    <property type="entry name" value="Bact_Acetyltransf"/>
</dbReference>
<accession>A0A7Y9JI24</accession>
<dbReference type="AlphaFoldDB" id="A0A7Y9JI24"/>
<gene>
    <name evidence="4" type="ORF">BJY14_005354</name>
</gene>
<evidence type="ECO:0000259" key="3">
    <source>
        <dbReference type="PROSITE" id="PS51186"/>
    </source>
</evidence>
<dbReference type="GO" id="GO:0016747">
    <property type="term" value="F:acyltransferase activity, transferring groups other than amino-acyl groups"/>
    <property type="evidence" value="ECO:0007669"/>
    <property type="project" value="InterPro"/>
</dbReference>
<keyword evidence="2" id="KW-0012">Acyltransferase</keyword>
<name>A0A7Y9JI24_9ACTN</name>
<keyword evidence="1" id="KW-0808">Transferase</keyword>
<dbReference type="PROSITE" id="PS51186">
    <property type="entry name" value="GNAT"/>
    <property type="match status" value="1"/>
</dbReference>
<evidence type="ECO:0000313" key="5">
    <source>
        <dbReference type="Proteomes" id="UP000529783"/>
    </source>
</evidence>
<protein>
    <submittedName>
        <fullName evidence="4">Ribosomal protein S18 acetylase RimI-like enzyme</fullName>
    </submittedName>
</protein>
<dbReference type="SUPFAM" id="SSF55729">
    <property type="entry name" value="Acyl-CoA N-acyltransferases (Nat)"/>
    <property type="match status" value="1"/>
</dbReference>
<reference evidence="4 5" key="1">
    <citation type="submission" date="2020-07" db="EMBL/GenBank/DDBJ databases">
        <title>Sequencing the genomes of 1000 actinobacteria strains.</title>
        <authorList>
            <person name="Klenk H.-P."/>
        </authorList>
    </citation>
    <scope>NUCLEOTIDE SEQUENCE [LARGE SCALE GENOMIC DNA]</scope>
    <source>
        <strain evidence="4 5">DSM 40398</strain>
    </source>
</reference>
<proteinExistence type="predicted"/>
<dbReference type="Proteomes" id="UP000529783">
    <property type="component" value="Unassembled WGS sequence"/>
</dbReference>
<organism evidence="4 5">
    <name type="scientific">Actinomadura luteofluorescens</name>
    <dbReference type="NCBI Taxonomy" id="46163"/>
    <lineage>
        <taxon>Bacteria</taxon>
        <taxon>Bacillati</taxon>
        <taxon>Actinomycetota</taxon>
        <taxon>Actinomycetes</taxon>
        <taxon>Streptosporangiales</taxon>
        <taxon>Thermomonosporaceae</taxon>
        <taxon>Actinomadura</taxon>
    </lineage>
</organism>
<comment type="caution">
    <text evidence="4">The sequence shown here is derived from an EMBL/GenBank/DDBJ whole genome shotgun (WGS) entry which is preliminary data.</text>
</comment>
<dbReference type="Gene3D" id="3.40.630.30">
    <property type="match status" value="1"/>
</dbReference>
<dbReference type="PANTHER" id="PTHR43877:SF2">
    <property type="entry name" value="AMINOALKYLPHOSPHONATE N-ACETYLTRANSFERASE-RELATED"/>
    <property type="match status" value="1"/>
</dbReference>
<dbReference type="PANTHER" id="PTHR43877">
    <property type="entry name" value="AMINOALKYLPHOSPHONATE N-ACETYLTRANSFERASE-RELATED-RELATED"/>
    <property type="match status" value="1"/>
</dbReference>
<dbReference type="EMBL" id="JACCBA010000001">
    <property type="protein sequence ID" value="NYD49371.1"/>
    <property type="molecule type" value="Genomic_DNA"/>
</dbReference>
<dbReference type="GO" id="GO:0005840">
    <property type="term" value="C:ribosome"/>
    <property type="evidence" value="ECO:0007669"/>
    <property type="project" value="UniProtKB-KW"/>
</dbReference>
<keyword evidence="5" id="KW-1185">Reference proteome</keyword>
<dbReference type="CDD" id="cd04301">
    <property type="entry name" value="NAT_SF"/>
    <property type="match status" value="1"/>
</dbReference>
<keyword evidence="4" id="KW-0689">Ribosomal protein</keyword>
<keyword evidence="4" id="KW-0687">Ribonucleoprotein</keyword>
<evidence type="ECO:0000313" key="4">
    <source>
        <dbReference type="EMBL" id="NYD49371.1"/>
    </source>
</evidence>
<feature type="domain" description="N-acetyltransferase" evidence="3">
    <location>
        <begin position="2"/>
        <end position="146"/>
    </location>
</feature>
<sequence>MTVIRPAARPDRPRIEEIVEAAYAPWAEIIGARPIPMDADYATLIDAGQVFVTVPGDGLIVLVPEDGVLLVENVAVDPGRHGRGIGRTLLAFAEDRARTLALPRLRLYTNELMTPNIALYERLGYHETGRETIGGRGIVHMAKQVPARS</sequence>
<dbReference type="Pfam" id="PF00583">
    <property type="entry name" value="Acetyltransf_1"/>
    <property type="match status" value="1"/>
</dbReference>
<dbReference type="RefSeq" id="WP_179846102.1">
    <property type="nucleotide sequence ID" value="NZ_JACCBA010000001.1"/>
</dbReference>
<evidence type="ECO:0000256" key="1">
    <source>
        <dbReference type="ARBA" id="ARBA00022679"/>
    </source>
</evidence>
<dbReference type="InterPro" id="IPR016181">
    <property type="entry name" value="Acyl_CoA_acyltransferase"/>
</dbReference>